<dbReference type="SUPFAM" id="SSF81301">
    <property type="entry name" value="Nucleotidyltransferase"/>
    <property type="match status" value="1"/>
</dbReference>
<keyword evidence="3" id="KW-1185">Reference proteome</keyword>
<dbReference type="Pfam" id="PF04607">
    <property type="entry name" value="RelA_SpoT"/>
    <property type="match status" value="1"/>
</dbReference>
<accession>A0A7Y9EZ31</accession>
<dbReference type="Gene3D" id="1.10.287.860">
    <property type="entry name" value="Nucleotidyltransferase"/>
    <property type="match status" value="1"/>
</dbReference>
<dbReference type="CDD" id="cd05399">
    <property type="entry name" value="NT_Rel-Spo_like"/>
    <property type="match status" value="1"/>
</dbReference>
<dbReference type="InterPro" id="IPR007685">
    <property type="entry name" value="RelA_SpoT"/>
</dbReference>
<protein>
    <submittedName>
        <fullName evidence="2">Putative GTP pyrophosphokinase</fullName>
        <ecNumber evidence="2">2.7.6.5</ecNumber>
    </submittedName>
</protein>
<proteinExistence type="predicted"/>
<keyword evidence="2" id="KW-0808">Transferase</keyword>
<dbReference type="EC" id="2.7.6.5" evidence="2"/>
<dbReference type="Gene3D" id="3.30.460.10">
    <property type="entry name" value="Beta Polymerase, domain 2"/>
    <property type="match status" value="1"/>
</dbReference>
<dbReference type="RefSeq" id="WP_179614503.1">
    <property type="nucleotide sequence ID" value="NZ_CP059163.1"/>
</dbReference>
<name>A0A7Y9EZ31_9ACTN</name>
<evidence type="ECO:0000259" key="1">
    <source>
        <dbReference type="SMART" id="SM00954"/>
    </source>
</evidence>
<dbReference type="SMART" id="SM00954">
    <property type="entry name" value="RelA_SpoT"/>
    <property type="match status" value="1"/>
</dbReference>
<dbReference type="InterPro" id="IPR052366">
    <property type="entry name" value="GTP_Pyrophosphokinase"/>
</dbReference>
<dbReference type="InterPro" id="IPR043519">
    <property type="entry name" value="NT_sf"/>
</dbReference>
<dbReference type="PANTHER" id="PTHR47837">
    <property type="entry name" value="GTP PYROPHOSPHOKINASE YJBM"/>
    <property type="match status" value="1"/>
</dbReference>
<reference evidence="2 3" key="1">
    <citation type="submission" date="2020-07" db="EMBL/GenBank/DDBJ databases">
        <title>Sequencing the genomes of 1000 actinobacteria strains.</title>
        <authorList>
            <person name="Klenk H.-P."/>
        </authorList>
    </citation>
    <scope>NUCLEOTIDE SEQUENCE [LARGE SCALE GENOMIC DNA]</scope>
    <source>
        <strain evidence="2 3">DSM 18965</strain>
    </source>
</reference>
<dbReference type="AlphaFoldDB" id="A0A7Y9EZ31"/>
<evidence type="ECO:0000313" key="2">
    <source>
        <dbReference type="EMBL" id="NYD56627.1"/>
    </source>
</evidence>
<comment type="caution">
    <text evidence="2">The sequence shown here is derived from an EMBL/GenBank/DDBJ whole genome shotgun (WGS) entry which is preliminary data.</text>
</comment>
<keyword evidence="2" id="KW-0418">Kinase</keyword>
<organism evidence="2 3">
    <name type="scientific">Nocardioides marinisabuli</name>
    <dbReference type="NCBI Taxonomy" id="419476"/>
    <lineage>
        <taxon>Bacteria</taxon>
        <taxon>Bacillati</taxon>
        <taxon>Actinomycetota</taxon>
        <taxon>Actinomycetes</taxon>
        <taxon>Propionibacteriales</taxon>
        <taxon>Nocardioidaceae</taxon>
        <taxon>Nocardioides</taxon>
    </lineage>
</organism>
<evidence type="ECO:0000313" key="3">
    <source>
        <dbReference type="Proteomes" id="UP000516957"/>
    </source>
</evidence>
<dbReference type="EMBL" id="JACCBE010000001">
    <property type="protein sequence ID" value="NYD56627.1"/>
    <property type="molecule type" value="Genomic_DNA"/>
</dbReference>
<dbReference type="GO" id="GO:0015969">
    <property type="term" value="P:guanosine tetraphosphate metabolic process"/>
    <property type="evidence" value="ECO:0007669"/>
    <property type="project" value="InterPro"/>
</dbReference>
<dbReference type="Proteomes" id="UP000516957">
    <property type="component" value="Unassembled WGS sequence"/>
</dbReference>
<feature type="domain" description="RelA/SpoT" evidence="1">
    <location>
        <begin position="35"/>
        <end position="158"/>
    </location>
</feature>
<dbReference type="PANTHER" id="PTHR47837:SF2">
    <property type="entry name" value="GTP PYROPHOSPHOKINASE YWAC"/>
    <property type="match status" value="1"/>
</dbReference>
<dbReference type="GO" id="GO:0016301">
    <property type="term" value="F:kinase activity"/>
    <property type="evidence" value="ECO:0007669"/>
    <property type="project" value="UniProtKB-KW"/>
</dbReference>
<gene>
    <name evidence="2" type="ORF">BKA08_000865</name>
</gene>
<dbReference type="GO" id="GO:0008728">
    <property type="term" value="F:GTP diphosphokinase activity"/>
    <property type="evidence" value="ECO:0007669"/>
    <property type="project" value="UniProtKB-EC"/>
</dbReference>
<sequence length="195" mass="22285">MAYKFGLDEMMTKINILREELTLADRYCPIEHVSSRLKSLENIREKALRIDCPPTLEAVRDGIFDIAGIRIVCSFISDAYTVMEMVTGQPDVELVRARDYIAEPKSNGYRSLNLVVRIPVHLSDRVELVLVEVQIRTVAMDFWASLEHKIHYRYHRAVPPRLAGDLLDAAEMAGRLDEHMERLHAEVLAREGDAP</sequence>